<dbReference type="Pfam" id="PF00801">
    <property type="entry name" value="PKD"/>
    <property type="match status" value="1"/>
</dbReference>
<evidence type="ECO:0000313" key="3">
    <source>
        <dbReference type="EMBL" id="MFC5192430.1"/>
    </source>
</evidence>
<dbReference type="InterPro" id="IPR000601">
    <property type="entry name" value="PKD_dom"/>
</dbReference>
<dbReference type="CDD" id="cd00146">
    <property type="entry name" value="PKD"/>
    <property type="match status" value="1"/>
</dbReference>
<dbReference type="InterPro" id="IPR035986">
    <property type="entry name" value="PKD_dom_sf"/>
</dbReference>
<dbReference type="SMART" id="SM00089">
    <property type="entry name" value="PKD"/>
    <property type="match status" value="1"/>
</dbReference>
<feature type="chain" id="PRO_5045653214" evidence="1">
    <location>
        <begin position="24"/>
        <end position="526"/>
    </location>
</feature>
<dbReference type="Proteomes" id="UP001596163">
    <property type="component" value="Unassembled WGS sequence"/>
</dbReference>
<organism evidence="3 4">
    <name type="scientific">Algoriphagus aquatilis</name>
    <dbReference type="NCBI Taxonomy" id="490186"/>
    <lineage>
        <taxon>Bacteria</taxon>
        <taxon>Pseudomonadati</taxon>
        <taxon>Bacteroidota</taxon>
        <taxon>Cytophagia</taxon>
        <taxon>Cytophagales</taxon>
        <taxon>Cyclobacteriaceae</taxon>
        <taxon>Algoriphagus</taxon>
    </lineage>
</organism>
<evidence type="ECO:0000259" key="2">
    <source>
        <dbReference type="PROSITE" id="PS50093"/>
    </source>
</evidence>
<proteinExistence type="predicted"/>
<sequence>MRRYINIKSFILITLISISTAFSAVLFAQCSQNNIVVTGYQLRNQSGQVFSVTDNYQLGQPISGELWVNFGGSTTNGYNLTMYYDVFINGNQSSNDQVDCIFSGTQIQQNVWTKVRNISWNWGDVIQIRDIFMYWETGTAKPNTTCNIVLKNNVNAQCYSNPEGFTAAVPLFPKFNFASNGICKTSIQFTSQTIGGTPPYNYSYSWDFNNDGIIDSNLANPLYNFPSTGTYPIRMTVNDGTSITTITKNIFIDPNFGIQVNIFPTKVNGNTGIIYVQSVTGGTAPYSYSWVGPNGFTSTSKDIYNLADGLYRLTVTDLNGCTQTVEYIMDVASVLEIYWKAVEVKESRAKVGINWQMNSEKEGSVYVIERSFGNASSFYEIGEVNGKGNSQDPVDYSFSDETFPMFEDLIYYRIVHISGDTKTYSEVKMVKRDPEVKPDGNWIVYPNPSRDGNVNLKFINGNLAFGEKIQIQAINGGNFVKNIEVVIGYDDAFMLDQLIGQLPSGLTLLRIQWKNHSESFKLIRSE</sequence>
<evidence type="ECO:0000313" key="4">
    <source>
        <dbReference type="Proteomes" id="UP001596163"/>
    </source>
</evidence>
<keyword evidence="1" id="KW-0732">Signal</keyword>
<keyword evidence="4" id="KW-1185">Reference proteome</keyword>
<name>A0ABW0BZC4_9BACT</name>
<dbReference type="EMBL" id="JBHSKS010000008">
    <property type="protein sequence ID" value="MFC5192430.1"/>
    <property type="molecule type" value="Genomic_DNA"/>
</dbReference>
<protein>
    <submittedName>
        <fullName evidence="3">PKD domain-containing protein</fullName>
    </submittedName>
</protein>
<feature type="domain" description="PKD" evidence="2">
    <location>
        <begin position="170"/>
        <end position="252"/>
    </location>
</feature>
<dbReference type="InterPro" id="IPR013783">
    <property type="entry name" value="Ig-like_fold"/>
</dbReference>
<accession>A0ABW0BZC4</accession>
<dbReference type="InterPro" id="IPR022409">
    <property type="entry name" value="PKD/Chitinase_dom"/>
</dbReference>
<feature type="signal peptide" evidence="1">
    <location>
        <begin position="1"/>
        <end position="23"/>
    </location>
</feature>
<dbReference type="PROSITE" id="PS50093">
    <property type="entry name" value="PKD"/>
    <property type="match status" value="1"/>
</dbReference>
<dbReference type="RefSeq" id="WP_377915420.1">
    <property type="nucleotide sequence ID" value="NZ_JBHSKS010000008.1"/>
</dbReference>
<dbReference type="Gene3D" id="2.60.40.10">
    <property type="entry name" value="Immunoglobulins"/>
    <property type="match status" value="2"/>
</dbReference>
<comment type="caution">
    <text evidence="3">The sequence shown here is derived from an EMBL/GenBank/DDBJ whole genome shotgun (WGS) entry which is preliminary data.</text>
</comment>
<dbReference type="SUPFAM" id="SSF49299">
    <property type="entry name" value="PKD domain"/>
    <property type="match status" value="1"/>
</dbReference>
<reference evidence="4" key="1">
    <citation type="journal article" date="2019" name="Int. J. Syst. Evol. Microbiol.">
        <title>The Global Catalogue of Microorganisms (GCM) 10K type strain sequencing project: providing services to taxonomists for standard genome sequencing and annotation.</title>
        <authorList>
            <consortium name="The Broad Institute Genomics Platform"/>
            <consortium name="The Broad Institute Genome Sequencing Center for Infectious Disease"/>
            <person name="Wu L."/>
            <person name="Ma J."/>
        </authorList>
    </citation>
    <scope>NUCLEOTIDE SEQUENCE [LARGE SCALE GENOMIC DNA]</scope>
    <source>
        <strain evidence="4">CGMCC 1.7030</strain>
    </source>
</reference>
<gene>
    <name evidence="3" type="ORF">ACFPIK_11695</name>
</gene>
<evidence type="ECO:0000256" key="1">
    <source>
        <dbReference type="SAM" id="SignalP"/>
    </source>
</evidence>